<comment type="caution">
    <text evidence="1">The sequence shown here is derived from an EMBL/GenBank/DDBJ whole genome shotgun (WGS) entry which is preliminary data.</text>
</comment>
<protein>
    <submittedName>
        <fullName evidence="1">Uncharacterized protein</fullName>
    </submittedName>
</protein>
<proteinExistence type="predicted"/>
<name>A0A2P8Q9N1_9ACTN</name>
<dbReference type="AlphaFoldDB" id="A0A2P8Q9N1"/>
<dbReference type="EMBL" id="PYBJ01000007">
    <property type="protein sequence ID" value="PSM42956.1"/>
    <property type="molecule type" value="Genomic_DNA"/>
</dbReference>
<keyword evidence="2" id="KW-1185">Reference proteome</keyword>
<dbReference type="Proteomes" id="UP000240429">
    <property type="component" value="Unassembled WGS sequence"/>
</dbReference>
<organism evidence="1 2">
    <name type="scientific">Streptomyces dioscori</name>
    <dbReference type="NCBI Taxonomy" id="2109333"/>
    <lineage>
        <taxon>Bacteria</taxon>
        <taxon>Bacillati</taxon>
        <taxon>Actinomycetota</taxon>
        <taxon>Actinomycetes</taxon>
        <taxon>Kitasatosporales</taxon>
        <taxon>Streptomycetaceae</taxon>
        <taxon>Streptomyces</taxon>
        <taxon>Streptomyces aurantiacus group</taxon>
    </lineage>
</organism>
<reference evidence="1 2" key="1">
    <citation type="submission" date="2018-03" db="EMBL/GenBank/DDBJ databases">
        <title>Streptomyces dioscori sp. nov., a novel endophytic actinobacterium isolated from bulbil of Dioscorea bulbifera L.</title>
        <authorList>
            <person name="Zhikuan W."/>
        </authorList>
    </citation>
    <scope>NUCLEOTIDE SEQUENCE [LARGE SCALE GENOMIC DNA]</scope>
    <source>
        <strain evidence="1 2">A217</strain>
    </source>
</reference>
<dbReference type="OrthoDB" id="4535364at2"/>
<gene>
    <name evidence="1" type="ORF">C6Y14_12290</name>
</gene>
<accession>A0A2P8Q9N1</accession>
<evidence type="ECO:0000313" key="2">
    <source>
        <dbReference type="Proteomes" id="UP000240429"/>
    </source>
</evidence>
<evidence type="ECO:0000313" key="1">
    <source>
        <dbReference type="EMBL" id="PSM42956.1"/>
    </source>
</evidence>
<sequence length="187" mass="19165">MDALAALGVGWRAISPRRLGVIPLRDGTSPSRAAVGLDDRDEGAVLLAGRAGEWTFVHDDRGVTRYVPGTDGSPGATALSAVGTEAVTSGVTDACGTYLFHAADGKVLFDSWEEIIPTQDADRLPVSLLAAVAVAGTVDADGLEPGAADLFINLRIVSALVGVFSLADIRDVPLWTAVLSPGGRGDG</sequence>